<feature type="compositionally biased region" description="Gly residues" evidence="1">
    <location>
        <begin position="64"/>
        <end position="79"/>
    </location>
</feature>
<gene>
    <name evidence="2" type="ORF">D9758_011248</name>
</gene>
<evidence type="ECO:0000256" key="1">
    <source>
        <dbReference type="SAM" id="MobiDB-lite"/>
    </source>
</evidence>
<feature type="region of interest" description="Disordered" evidence="1">
    <location>
        <begin position="34"/>
        <end position="79"/>
    </location>
</feature>
<feature type="compositionally biased region" description="Low complexity" evidence="1">
    <location>
        <begin position="34"/>
        <end position="63"/>
    </location>
</feature>
<organism evidence="2 3">
    <name type="scientific">Tetrapyrgos nigripes</name>
    <dbReference type="NCBI Taxonomy" id="182062"/>
    <lineage>
        <taxon>Eukaryota</taxon>
        <taxon>Fungi</taxon>
        <taxon>Dikarya</taxon>
        <taxon>Basidiomycota</taxon>
        <taxon>Agaricomycotina</taxon>
        <taxon>Agaricomycetes</taxon>
        <taxon>Agaricomycetidae</taxon>
        <taxon>Agaricales</taxon>
        <taxon>Marasmiineae</taxon>
        <taxon>Marasmiaceae</taxon>
        <taxon>Tetrapyrgos</taxon>
    </lineage>
</organism>
<dbReference type="Proteomes" id="UP000559256">
    <property type="component" value="Unassembled WGS sequence"/>
</dbReference>
<dbReference type="AlphaFoldDB" id="A0A8H5FZI1"/>
<sequence length="79" mass="8201">MFRPPLPHPRPQHIRPHRRIWGDDGVVRVWDLGSLLPSSSSPSGSGSSSPSSFFEATATTIGKTGTGNGDASGEGGEDG</sequence>
<protein>
    <submittedName>
        <fullName evidence="2">Uncharacterized protein</fullName>
    </submittedName>
</protein>
<proteinExistence type="predicted"/>
<comment type="caution">
    <text evidence="2">The sequence shown here is derived from an EMBL/GenBank/DDBJ whole genome shotgun (WGS) entry which is preliminary data.</text>
</comment>
<keyword evidence="3" id="KW-1185">Reference proteome</keyword>
<name>A0A8H5FZI1_9AGAR</name>
<dbReference type="EMBL" id="JAACJM010000058">
    <property type="protein sequence ID" value="KAF5354537.1"/>
    <property type="molecule type" value="Genomic_DNA"/>
</dbReference>
<reference evidence="2 3" key="1">
    <citation type="journal article" date="2020" name="ISME J.">
        <title>Uncovering the hidden diversity of litter-decomposition mechanisms in mushroom-forming fungi.</title>
        <authorList>
            <person name="Floudas D."/>
            <person name="Bentzer J."/>
            <person name="Ahren D."/>
            <person name="Johansson T."/>
            <person name="Persson P."/>
            <person name="Tunlid A."/>
        </authorList>
    </citation>
    <scope>NUCLEOTIDE SEQUENCE [LARGE SCALE GENOMIC DNA]</scope>
    <source>
        <strain evidence="2 3">CBS 291.85</strain>
    </source>
</reference>
<evidence type="ECO:0000313" key="3">
    <source>
        <dbReference type="Proteomes" id="UP000559256"/>
    </source>
</evidence>
<evidence type="ECO:0000313" key="2">
    <source>
        <dbReference type="EMBL" id="KAF5354537.1"/>
    </source>
</evidence>
<accession>A0A8H5FZI1</accession>